<proteinExistence type="predicted"/>
<dbReference type="InterPro" id="IPR014922">
    <property type="entry name" value="YdhG-like"/>
</dbReference>
<protein>
    <submittedName>
        <fullName evidence="2">DUF1801 domain-containing protein</fullName>
    </submittedName>
</protein>
<evidence type="ECO:0000313" key="3">
    <source>
        <dbReference type="Proteomes" id="UP001339911"/>
    </source>
</evidence>
<keyword evidence="3" id="KW-1185">Reference proteome</keyword>
<dbReference type="Gene3D" id="3.90.1150.200">
    <property type="match status" value="1"/>
</dbReference>
<sequence>MGTTEITDYLRGLDAPLRETGEKLRPIVDAALPEATAGMWHGHPTWSLGDRPGQRPVCLVKAYRSYLTFGVWRGQELADPSGRLVPGARQMAAVKLHSVDEIDPALFTGWLRRAGELETR</sequence>
<dbReference type="RefSeq" id="WP_331211060.1">
    <property type="nucleotide sequence ID" value="NZ_JAZGQL010000030.1"/>
</dbReference>
<dbReference type="SUPFAM" id="SSF159888">
    <property type="entry name" value="YdhG-like"/>
    <property type="match status" value="1"/>
</dbReference>
<gene>
    <name evidence="2" type="ORF">V1634_29815</name>
</gene>
<comment type="caution">
    <text evidence="2">The sequence shown here is derived from an EMBL/GenBank/DDBJ whole genome shotgun (WGS) entry which is preliminary data.</text>
</comment>
<feature type="domain" description="YdhG-like" evidence="1">
    <location>
        <begin position="18"/>
        <end position="114"/>
    </location>
</feature>
<dbReference type="Proteomes" id="UP001339911">
    <property type="component" value="Unassembled WGS sequence"/>
</dbReference>
<dbReference type="Pfam" id="PF08818">
    <property type="entry name" value="DUF1801"/>
    <property type="match status" value="1"/>
</dbReference>
<evidence type="ECO:0000313" key="2">
    <source>
        <dbReference type="EMBL" id="MEE6311043.1"/>
    </source>
</evidence>
<dbReference type="EMBL" id="JAZGQL010000030">
    <property type="protein sequence ID" value="MEE6311043.1"/>
    <property type="molecule type" value="Genomic_DNA"/>
</dbReference>
<name>A0ABU7SM66_9ACTN</name>
<evidence type="ECO:0000259" key="1">
    <source>
        <dbReference type="Pfam" id="PF08818"/>
    </source>
</evidence>
<organism evidence="2 3">
    <name type="scientific">Plantactinospora veratri</name>
    <dbReference type="NCBI Taxonomy" id="1436122"/>
    <lineage>
        <taxon>Bacteria</taxon>
        <taxon>Bacillati</taxon>
        <taxon>Actinomycetota</taxon>
        <taxon>Actinomycetes</taxon>
        <taxon>Micromonosporales</taxon>
        <taxon>Micromonosporaceae</taxon>
        <taxon>Plantactinospora</taxon>
    </lineage>
</organism>
<accession>A0ABU7SM66</accession>
<reference evidence="2 3" key="1">
    <citation type="submission" date="2024-01" db="EMBL/GenBank/DDBJ databases">
        <title>Genome insights into Plantactinospora veratri sp. nov.</title>
        <authorList>
            <person name="Wang L."/>
        </authorList>
    </citation>
    <scope>NUCLEOTIDE SEQUENCE [LARGE SCALE GENOMIC DNA]</scope>
    <source>
        <strain evidence="2 3">NEAU-FHS4</strain>
    </source>
</reference>